<keyword evidence="6 9" id="KW-0862">Zinc</keyword>
<dbReference type="GO" id="GO:0005829">
    <property type="term" value="C:cytosol"/>
    <property type="evidence" value="ECO:0007669"/>
    <property type="project" value="TreeGrafter"/>
</dbReference>
<comment type="subunit">
    <text evidence="2">Homodimer.</text>
</comment>
<name>A0A834YIU9_TETSI</name>
<dbReference type="GO" id="GO:0042803">
    <property type="term" value="F:protein homodimerization activity"/>
    <property type="evidence" value="ECO:0007669"/>
    <property type="project" value="UniProtKB-ARBA"/>
</dbReference>
<evidence type="ECO:0000256" key="9">
    <source>
        <dbReference type="PIRSR" id="PIRSR006334-3"/>
    </source>
</evidence>
<dbReference type="EC" id="3.5.4.5" evidence="3"/>
<feature type="active site" description="Proton donor" evidence="7">
    <location>
        <position position="79"/>
    </location>
</feature>
<evidence type="ECO:0000256" key="2">
    <source>
        <dbReference type="ARBA" id="ARBA00011738"/>
    </source>
</evidence>
<dbReference type="GO" id="GO:0004126">
    <property type="term" value="F:cytidine deaminase activity"/>
    <property type="evidence" value="ECO:0007669"/>
    <property type="project" value="UniProtKB-EC"/>
</dbReference>
<dbReference type="PIRSF" id="PIRSF006334">
    <property type="entry name" value="Cdd_plus_pseudo"/>
    <property type="match status" value="1"/>
</dbReference>
<comment type="caution">
    <text evidence="11">The sequence shown here is derived from an EMBL/GenBank/DDBJ whole genome shotgun (WGS) entry which is preliminary data.</text>
</comment>
<dbReference type="PANTHER" id="PTHR11644">
    <property type="entry name" value="CYTIDINE DEAMINASE"/>
    <property type="match status" value="1"/>
</dbReference>
<dbReference type="FunFam" id="3.40.140.10:FF:000041">
    <property type="entry name" value="Cytidine deaminase"/>
    <property type="match status" value="1"/>
</dbReference>
<evidence type="ECO:0000256" key="7">
    <source>
        <dbReference type="PIRSR" id="PIRSR006334-1"/>
    </source>
</evidence>
<evidence type="ECO:0000256" key="5">
    <source>
        <dbReference type="ARBA" id="ARBA00022801"/>
    </source>
</evidence>
<dbReference type="EMBL" id="JABCRI010000019">
    <property type="protein sequence ID" value="KAF8388835.1"/>
    <property type="molecule type" value="Genomic_DNA"/>
</dbReference>
<evidence type="ECO:0000313" key="12">
    <source>
        <dbReference type="Proteomes" id="UP000655225"/>
    </source>
</evidence>
<dbReference type="AlphaFoldDB" id="A0A834YIU9"/>
<organism evidence="11 12">
    <name type="scientific">Tetracentron sinense</name>
    <name type="common">Spur-leaf</name>
    <dbReference type="NCBI Taxonomy" id="13715"/>
    <lineage>
        <taxon>Eukaryota</taxon>
        <taxon>Viridiplantae</taxon>
        <taxon>Streptophyta</taxon>
        <taxon>Embryophyta</taxon>
        <taxon>Tracheophyta</taxon>
        <taxon>Spermatophyta</taxon>
        <taxon>Magnoliopsida</taxon>
        <taxon>Trochodendrales</taxon>
        <taxon>Trochodendraceae</taxon>
        <taxon>Tetracentron</taxon>
    </lineage>
</organism>
<protein>
    <recommendedName>
        <fullName evidence="3">cytidine deaminase</fullName>
        <ecNumber evidence="3">3.5.4.5</ecNumber>
    </recommendedName>
</protein>
<reference evidence="11 12" key="1">
    <citation type="submission" date="2020-04" db="EMBL/GenBank/DDBJ databases">
        <title>Plant Genome Project.</title>
        <authorList>
            <person name="Zhang R.-G."/>
        </authorList>
    </citation>
    <scope>NUCLEOTIDE SEQUENCE [LARGE SCALE GENOMIC DNA]</scope>
    <source>
        <strain evidence="11">YNK0</strain>
        <tissue evidence="11">Leaf</tissue>
    </source>
</reference>
<dbReference type="FunFam" id="3.40.140.10:FF:000006">
    <property type="entry name" value="Cytidine deaminase"/>
    <property type="match status" value="1"/>
</dbReference>
<comment type="similarity">
    <text evidence="1">Belongs to the cytidine and deoxycytidylate deaminase family.</text>
</comment>
<dbReference type="PROSITE" id="PS00903">
    <property type="entry name" value="CYT_DCMP_DEAMINASES_1"/>
    <property type="match status" value="1"/>
</dbReference>
<evidence type="ECO:0000256" key="1">
    <source>
        <dbReference type="ARBA" id="ARBA00006576"/>
    </source>
</evidence>
<feature type="binding site" evidence="9">
    <location>
        <position position="109"/>
    </location>
    <ligand>
        <name>Zn(2+)</name>
        <dbReference type="ChEBI" id="CHEBI:29105"/>
        <note>catalytic</note>
    </ligand>
</feature>
<feature type="domain" description="CMP/dCMP-type deaminase" evidence="10">
    <location>
        <begin position="199"/>
        <end position="321"/>
    </location>
</feature>
<dbReference type="InterPro" id="IPR050202">
    <property type="entry name" value="Cyt/Deoxycyt_deaminase"/>
</dbReference>
<dbReference type="Pfam" id="PF08211">
    <property type="entry name" value="dCMP_cyt_deam_2"/>
    <property type="match status" value="1"/>
</dbReference>
<dbReference type="GO" id="GO:0008270">
    <property type="term" value="F:zinc ion binding"/>
    <property type="evidence" value="ECO:0007669"/>
    <property type="project" value="InterPro"/>
</dbReference>
<dbReference type="Gene3D" id="3.40.140.10">
    <property type="entry name" value="Cytidine Deaminase, domain 2"/>
    <property type="match status" value="2"/>
</dbReference>
<feature type="binding site" evidence="8">
    <location>
        <begin position="64"/>
        <end position="66"/>
    </location>
    <ligand>
        <name>substrate</name>
    </ligand>
</feature>
<gene>
    <name evidence="11" type="ORF">HHK36_025515</name>
</gene>
<dbReference type="InterPro" id="IPR016192">
    <property type="entry name" value="APOBEC/CMP_deaminase_Zn-bd"/>
</dbReference>
<feature type="domain" description="CMP/dCMP-type deaminase" evidence="10">
    <location>
        <begin position="23"/>
        <end position="154"/>
    </location>
</feature>
<dbReference type="OrthoDB" id="414540at2759"/>
<evidence type="ECO:0000256" key="4">
    <source>
        <dbReference type="ARBA" id="ARBA00022723"/>
    </source>
</evidence>
<sequence>MERPQFVIEASEVESMAKKSGLSILQLLPSLVKTAQKLARPPISKYHVGAVGLSSDGRIFLGVNLEFPGLPLHHSVHAEQFLITNIAINGETNTQLKYIAVSSAPCGHCRQFLQEIRSASDIQILITSTENEGDNQDNVFRPISHFLPYRFGPDDLLGKDVPLLLEPHHNGLILNDNGNIPNSNPQNLCNGIADSEASQEEIELKFAALEAANRSHAPYSGCPSGVALMDLEGKIYKGSYMESAAYNPSLGPVQAALVGYLASGGGDGYDKIVVGVLVEKEGAVVRQEGTARLLLNSVSPQCDFRVFNCNSGSNNCKKPSS</sequence>
<dbReference type="PROSITE" id="PS51747">
    <property type="entry name" value="CYT_DCMP_DEAMINASES_2"/>
    <property type="match status" value="2"/>
</dbReference>
<keyword evidence="4 9" id="KW-0479">Metal-binding</keyword>
<evidence type="ECO:0000259" key="10">
    <source>
        <dbReference type="PROSITE" id="PS51747"/>
    </source>
</evidence>
<dbReference type="GO" id="GO:0046135">
    <property type="term" value="P:pyrimidine nucleoside catabolic process"/>
    <property type="evidence" value="ECO:0007669"/>
    <property type="project" value="UniProtKB-ARBA"/>
</dbReference>
<dbReference type="CDD" id="cd01283">
    <property type="entry name" value="cytidine_deaminase"/>
    <property type="match status" value="2"/>
</dbReference>
<accession>A0A834YIU9</accession>
<feature type="binding site" evidence="9">
    <location>
        <position position="77"/>
    </location>
    <ligand>
        <name>Zn(2+)</name>
        <dbReference type="ChEBI" id="CHEBI:29105"/>
        <note>catalytic</note>
    </ligand>
</feature>
<evidence type="ECO:0000256" key="3">
    <source>
        <dbReference type="ARBA" id="ARBA00012783"/>
    </source>
</evidence>
<dbReference type="InterPro" id="IPR016193">
    <property type="entry name" value="Cytidine_deaminase-like"/>
</dbReference>
<evidence type="ECO:0000256" key="6">
    <source>
        <dbReference type="ARBA" id="ARBA00022833"/>
    </source>
</evidence>
<dbReference type="InterPro" id="IPR006263">
    <property type="entry name" value="Cyt_deam_dimer"/>
</dbReference>
<dbReference type="SUPFAM" id="SSF53927">
    <property type="entry name" value="Cytidine deaminase-like"/>
    <property type="match status" value="2"/>
</dbReference>
<dbReference type="InterPro" id="IPR002125">
    <property type="entry name" value="CMP_dCMP_dom"/>
</dbReference>
<keyword evidence="12" id="KW-1185">Reference proteome</keyword>
<dbReference type="OMA" id="HSISPDC"/>
<evidence type="ECO:0000256" key="8">
    <source>
        <dbReference type="PIRSR" id="PIRSR006334-2"/>
    </source>
</evidence>
<evidence type="ECO:0000313" key="11">
    <source>
        <dbReference type="EMBL" id="KAF8388835.1"/>
    </source>
</evidence>
<feature type="binding site" evidence="9">
    <location>
        <position position="106"/>
    </location>
    <ligand>
        <name>Zn(2+)</name>
        <dbReference type="ChEBI" id="CHEBI:29105"/>
        <note>catalytic</note>
    </ligand>
</feature>
<dbReference type="PANTHER" id="PTHR11644:SF2">
    <property type="entry name" value="CYTIDINE DEAMINASE"/>
    <property type="match status" value="1"/>
</dbReference>
<proteinExistence type="inferred from homology"/>
<comment type="cofactor">
    <cofactor evidence="9">
        <name>Zn(2+)</name>
        <dbReference type="ChEBI" id="CHEBI:29105"/>
    </cofactor>
    <text evidence="9">Binds 1 zinc ion.</text>
</comment>
<dbReference type="InterPro" id="IPR013171">
    <property type="entry name" value="Cyd/dCyd_deaminase_Zn-bd"/>
</dbReference>
<keyword evidence="5" id="KW-0378">Hydrolase</keyword>
<dbReference type="Proteomes" id="UP000655225">
    <property type="component" value="Unassembled WGS sequence"/>
</dbReference>
<dbReference type="NCBIfam" id="TIGR01355">
    <property type="entry name" value="cyt_deam_dimer"/>
    <property type="match status" value="1"/>
</dbReference>
<dbReference type="NCBIfam" id="NF006537">
    <property type="entry name" value="PRK09027.1"/>
    <property type="match status" value="1"/>
</dbReference>
<dbReference type="Pfam" id="PF00383">
    <property type="entry name" value="dCMP_cyt_deam_1"/>
    <property type="match status" value="1"/>
</dbReference>